<keyword evidence="3" id="KW-1185">Reference proteome</keyword>
<feature type="transmembrane region" description="Helical" evidence="1">
    <location>
        <begin position="6"/>
        <end position="29"/>
    </location>
</feature>
<keyword evidence="1" id="KW-1133">Transmembrane helix</keyword>
<evidence type="ECO:0000313" key="3">
    <source>
        <dbReference type="Proteomes" id="UP000500961"/>
    </source>
</evidence>
<protein>
    <submittedName>
        <fullName evidence="2">Uncharacterized protein</fullName>
    </submittedName>
</protein>
<dbReference type="KEGG" id="ttz:FHG85_09345"/>
<dbReference type="RefSeq" id="WP_173075203.1">
    <property type="nucleotide sequence ID" value="NZ_CP041345.1"/>
</dbReference>
<feature type="transmembrane region" description="Helical" evidence="1">
    <location>
        <begin position="114"/>
        <end position="135"/>
    </location>
</feature>
<sequence length="140" mass="15726">MSKNFFYRNAIAGAIMLILSAFAGMYIGMNYDSRFPSAYDGYYMIKKGEALIRAVHTHGMPFALYNLILAFIIPFLGLTEKTKNITSWSGVLMLIMPLALFLRGISYPATTFDYVGFVGAFFFVLTSALLLIGFIKKVYH</sequence>
<keyword evidence="1" id="KW-0812">Transmembrane</keyword>
<evidence type="ECO:0000256" key="1">
    <source>
        <dbReference type="SAM" id="Phobius"/>
    </source>
</evidence>
<dbReference type="Proteomes" id="UP000500961">
    <property type="component" value="Chromosome"/>
</dbReference>
<proteinExistence type="predicted"/>
<name>A0A7D4BC29_9BACT</name>
<organism evidence="2 3">
    <name type="scientific">Tenuifilum thalassicum</name>
    <dbReference type="NCBI Taxonomy" id="2590900"/>
    <lineage>
        <taxon>Bacteria</taxon>
        <taxon>Pseudomonadati</taxon>
        <taxon>Bacteroidota</taxon>
        <taxon>Bacteroidia</taxon>
        <taxon>Bacteroidales</taxon>
        <taxon>Tenuifilaceae</taxon>
        <taxon>Tenuifilum</taxon>
    </lineage>
</organism>
<keyword evidence="1" id="KW-0472">Membrane</keyword>
<feature type="transmembrane region" description="Helical" evidence="1">
    <location>
        <begin position="85"/>
        <end position="102"/>
    </location>
</feature>
<feature type="transmembrane region" description="Helical" evidence="1">
    <location>
        <begin position="50"/>
        <end position="73"/>
    </location>
</feature>
<dbReference type="EMBL" id="CP041345">
    <property type="protein sequence ID" value="QKG80460.1"/>
    <property type="molecule type" value="Genomic_DNA"/>
</dbReference>
<dbReference type="AlphaFoldDB" id="A0A7D4BC29"/>
<reference evidence="2 3" key="1">
    <citation type="submission" date="2019-07" db="EMBL/GenBank/DDBJ databases">
        <title>Thalassofilum flectens gen. nov., sp. nov., a novel moderate thermophilic anaerobe from a shallow sea hot spring in Kunashir Island (Russia), representing a new family in the order Bacteroidales, and proposal of Thalassofilacea fam. nov.</title>
        <authorList>
            <person name="Kochetkova T.V."/>
            <person name="Podosokorskaya O.A."/>
            <person name="Novikov A."/>
            <person name="Elcheninov A.G."/>
            <person name="Toshchakov S.V."/>
            <person name="Kublanov I.V."/>
        </authorList>
    </citation>
    <scope>NUCLEOTIDE SEQUENCE [LARGE SCALE GENOMIC DNA]</scope>
    <source>
        <strain evidence="2 3">38-H</strain>
    </source>
</reference>
<accession>A0A7D4BC29</accession>
<evidence type="ECO:0000313" key="2">
    <source>
        <dbReference type="EMBL" id="QKG80460.1"/>
    </source>
</evidence>
<gene>
    <name evidence="2" type="ORF">FHG85_09345</name>
</gene>